<dbReference type="Proteomes" id="UP000678393">
    <property type="component" value="Unassembled WGS sequence"/>
</dbReference>
<dbReference type="Pfam" id="PF20502">
    <property type="entry name" value="DNAPKcs_CC1-2"/>
    <property type="match status" value="1"/>
</dbReference>
<keyword evidence="3" id="KW-1185">Reference proteome</keyword>
<dbReference type="EMBL" id="CAJHNH020001515">
    <property type="protein sequence ID" value="CAG5123409.1"/>
    <property type="molecule type" value="Genomic_DNA"/>
</dbReference>
<reference evidence="2" key="1">
    <citation type="submission" date="2021-04" db="EMBL/GenBank/DDBJ databases">
        <authorList>
            <consortium name="Molecular Ecology Group"/>
        </authorList>
    </citation>
    <scope>NUCLEOTIDE SEQUENCE</scope>
</reference>
<sequence>ATEKNPVNARSVLKRIYSYSLHPSAFKRLGAALAFNNIYMVLREEDALVDRFTFEILVHFVESLSLAHKDNKSMGTQEQCVKVLDHLERIMVKKADLLKKDPGPKLRPEPSFWSSRKLDIAVRWLTRQCGNPQTECRHACMKLVVKLCTLLPGVKSSQDFFTIIYKTQGAIYFVQRFEGGGSASGESQGLLACPTLDTLSEPFSLDVARHWFDMLLAALDCYCWAFGEDLITPSQLFTGNGSEKSCIFQSVTFFLDKLVFSDIEGAARLLPHKKTVIFTPLERDEYNRIKCTVIIRIWNFLSVILARHSQEVSK</sequence>
<organism evidence="2 3">
    <name type="scientific">Candidula unifasciata</name>
    <dbReference type="NCBI Taxonomy" id="100452"/>
    <lineage>
        <taxon>Eukaryota</taxon>
        <taxon>Metazoa</taxon>
        <taxon>Spiralia</taxon>
        <taxon>Lophotrochozoa</taxon>
        <taxon>Mollusca</taxon>
        <taxon>Gastropoda</taxon>
        <taxon>Heterobranchia</taxon>
        <taxon>Euthyneura</taxon>
        <taxon>Panpulmonata</taxon>
        <taxon>Eupulmonata</taxon>
        <taxon>Stylommatophora</taxon>
        <taxon>Helicina</taxon>
        <taxon>Helicoidea</taxon>
        <taxon>Geomitridae</taxon>
        <taxon>Candidula</taxon>
    </lineage>
</organism>
<gene>
    <name evidence="2" type="ORF">CUNI_LOCUS8967</name>
</gene>
<feature type="non-terminal residue" evidence="2">
    <location>
        <position position="1"/>
    </location>
</feature>
<accession>A0A8S3Z2R4</accession>
<dbReference type="AlphaFoldDB" id="A0A8S3Z2R4"/>
<comment type="caution">
    <text evidence="2">The sequence shown here is derived from an EMBL/GenBank/DDBJ whole genome shotgun (WGS) entry which is preliminary data.</text>
</comment>
<evidence type="ECO:0000313" key="2">
    <source>
        <dbReference type="EMBL" id="CAG5123409.1"/>
    </source>
</evidence>
<evidence type="ECO:0000313" key="3">
    <source>
        <dbReference type="Proteomes" id="UP000678393"/>
    </source>
</evidence>
<dbReference type="OrthoDB" id="431717at2759"/>
<name>A0A8S3Z2R4_9EUPU</name>
<feature type="non-terminal residue" evidence="2">
    <location>
        <position position="314"/>
    </location>
</feature>
<feature type="domain" description="DNA-dependent protein kinase catalytic subunit CC1/2" evidence="1">
    <location>
        <begin position="2"/>
        <end position="314"/>
    </location>
</feature>
<dbReference type="InterPro" id="IPR046803">
    <property type="entry name" value="DNAPKcs_CC1-2"/>
</dbReference>
<proteinExistence type="predicted"/>
<evidence type="ECO:0000259" key="1">
    <source>
        <dbReference type="Pfam" id="PF20502"/>
    </source>
</evidence>
<protein>
    <recommendedName>
        <fullName evidence="1">DNA-dependent protein kinase catalytic subunit CC1/2 domain-containing protein</fullName>
    </recommendedName>
</protein>